<accession>A0AC34F053</accession>
<dbReference type="Proteomes" id="UP000887579">
    <property type="component" value="Unplaced"/>
</dbReference>
<dbReference type="WBParaSite" id="ES5_v2.g10303.t1">
    <property type="protein sequence ID" value="ES5_v2.g10303.t1"/>
    <property type="gene ID" value="ES5_v2.g10303"/>
</dbReference>
<proteinExistence type="predicted"/>
<name>A0AC34F053_9BILA</name>
<evidence type="ECO:0000313" key="2">
    <source>
        <dbReference type="WBParaSite" id="ES5_v2.g10303.t1"/>
    </source>
</evidence>
<reference evidence="2" key="1">
    <citation type="submission" date="2022-11" db="UniProtKB">
        <authorList>
            <consortium name="WormBaseParasite"/>
        </authorList>
    </citation>
    <scope>IDENTIFICATION</scope>
</reference>
<organism evidence="1 2">
    <name type="scientific">Panagrolaimus sp. ES5</name>
    <dbReference type="NCBI Taxonomy" id="591445"/>
    <lineage>
        <taxon>Eukaryota</taxon>
        <taxon>Metazoa</taxon>
        <taxon>Ecdysozoa</taxon>
        <taxon>Nematoda</taxon>
        <taxon>Chromadorea</taxon>
        <taxon>Rhabditida</taxon>
        <taxon>Tylenchina</taxon>
        <taxon>Panagrolaimomorpha</taxon>
        <taxon>Panagrolaimoidea</taxon>
        <taxon>Panagrolaimidae</taxon>
        <taxon>Panagrolaimus</taxon>
    </lineage>
</organism>
<protein>
    <submittedName>
        <fullName evidence="2">Uncharacterized protein</fullName>
    </submittedName>
</protein>
<sequence>MTNEYKFNYALHDNGICVRCEQDIHAGDLQIRYHRLYHFACLFQNFHGRLWPKSNNSIGLDNGLENSFNDRNCPTVTREELDNNPGNYNLAISDEDLERVREQFALVYDIPEIQKVVQEDYCDSDECSMAYGRPSKFPWPYTIIMQHKIQIWFQGKIFHPKCFKFSGITDLNIDEYVLSF</sequence>
<evidence type="ECO:0000313" key="1">
    <source>
        <dbReference type="Proteomes" id="UP000887579"/>
    </source>
</evidence>